<dbReference type="EMBL" id="JH993205">
    <property type="protein sequence ID" value="EKX32208.1"/>
    <property type="molecule type" value="Genomic_DNA"/>
</dbReference>
<dbReference type="GeneID" id="17288937"/>
<dbReference type="EnsemblProtists" id="EKX32208">
    <property type="protein sequence ID" value="EKX32208"/>
    <property type="gene ID" value="GUITHDRAFT_121631"/>
</dbReference>
<proteinExistence type="predicted"/>
<protein>
    <submittedName>
        <fullName evidence="1 2">Uncharacterized protein</fullName>
    </submittedName>
</protein>
<dbReference type="HOGENOM" id="CLU_1182086_0_0_1"/>
<reference evidence="3" key="2">
    <citation type="submission" date="2012-11" db="EMBL/GenBank/DDBJ databases">
        <authorList>
            <person name="Kuo A."/>
            <person name="Curtis B.A."/>
            <person name="Tanifuji G."/>
            <person name="Burki F."/>
            <person name="Gruber A."/>
            <person name="Irimia M."/>
            <person name="Maruyama S."/>
            <person name="Arias M.C."/>
            <person name="Ball S.G."/>
            <person name="Gile G.H."/>
            <person name="Hirakawa Y."/>
            <person name="Hopkins J.F."/>
            <person name="Rensing S.A."/>
            <person name="Schmutz J."/>
            <person name="Symeonidi A."/>
            <person name="Elias M."/>
            <person name="Eveleigh R.J."/>
            <person name="Herman E.K."/>
            <person name="Klute M.J."/>
            <person name="Nakayama T."/>
            <person name="Obornik M."/>
            <person name="Reyes-Prieto A."/>
            <person name="Armbrust E.V."/>
            <person name="Aves S.J."/>
            <person name="Beiko R.G."/>
            <person name="Coutinho P."/>
            <person name="Dacks J.B."/>
            <person name="Durnford D.G."/>
            <person name="Fast N.M."/>
            <person name="Green B.R."/>
            <person name="Grisdale C."/>
            <person name="Hempe F."/>
            <person name="Henrissat B."/>
            <person name="Hoppner M.P."/>
            <person name="Ishida K.-I."/>
            <person name="Kim E."/>
            <person name="Koreny L."/>
            <person name="Kroth P.G."/>
            <person name="Liu Y."/>
            <person name="Malik S.-B."/>
            <person name="Maier U.G."/>
            <person name="McRose D."/>
            <person name="Mock T."/>
            <person name="Neilson J.A."/>
            <person name="Onodera N.T."/>
            <person name="Poole A.M."/>
            <person name="Pritham E.J."/>
            <person name="Richards T.A."/>
            <person name="Rocap G."/>
            <person name="Roy S.W."/>
            <person name="Sarai C."/>
            <person name="Schaack S."/>
            <person name="Shirato S."/>
            <person name="Slamovits C.H."/>
            <person name="Spencer D.F."/>
            <person name="Suzuki S."/>
            <person name="Worden A.Z."/>
            <person name="Zauner S."/>
            <person name="Barry K."/>
            <person name="Bell C."/>
            <person name="Bharti A.K."/>
            <person name="Crow J.A."/>
            <person name="Grimwood J."/>
            <person name="Kramer R."/>
            <person name="Lindquist E."/>
            <person name="Lucas S."/>
            <person name="Salamov A."/>
            <person name="McFadden G.I."/>
            <person name="Lane C.E."/>
            <person name="Keeling P.J."/>
            <person name="Gray M.W."/>
            <person name="Grigoriev I.V."/>
            <person name="Archibald J.M."/>
        </authorList>
    </citation>
    <scope>NUCLEOTIDE SEQUENCE</scope>
    <source>
        <strain evidence="3">CCMP2712</strain>
    </source>
</reference>
<reference evidence="2" key="3">
    <citation type="submission" date="2016-03" db="UniProtKB">
        <authorList>
            <consortium name="EnsemblProtists"/>
        </authorList>
    </citation>
    <scope>IDENTIFICATION</scope>
</reference>
<dbReference type="Proteomes" id="UP000011087">
    <property type="component" value="Unassembled WGS sequence"/>
</dbReference>
<name>L1I7I5_GUITC</name>
<evidence type="ECO:0000313" key="3">
    <source>
        <dbReference type="Proteomes" id="UP000011087"/>
    </source>
</evidence>
<dbReference type="PaxDb" id="55529-EKX32208"/>
<evidence type="ECO:0000313" key="2">
    <source>
        <dbReference type="EnsemblProtists" id="EKX32208"/>
    </source>
</evidence>
<keyword evidence="3" id="KW-1185">Reference proteome</keyword>
<gene>
    <name evidence="1" type="ORF">GUITHDRAFT_121631</name>
</gene>
<dbReference type="KEGG" id="gtt:GUITHDRAFT_121631"/>
<evidence type="ECO:0000313" key="1">
    <source>
        <dbReference type="EMBL" id="EKX32208.1"/>
    </source>
</evidence>
<sequence>MIRFQSCTYDIQCEGKDVAILTLRDPTEYFVLALETSTGNMEKHLSGLKHSENIQHLANKGFRTDYVQALRDMSPQAYPAFRQKLLDPTWKFEYHQALCAHKDILKKAKRYKKAMKEGRYVDCMDLSPMHMDSLNKTNNFIEKICPPLPMVMLHEATGENKICNSHDLLFEMTRQCFQHAEALSDETRNRMTAQKMQLYDGLVAALCNIDTGMPRDADPASWSMQSRQTVYNLLF</sequence>
<dbReference type="RefSeq" id="XP_005819188.1">
    <property type="nucleotide sequence ID" value="XM_005819131.1"/>
</dbReference>
<organism evidence="1">
    <name type="scientific">Guillardia theta (strain CCMP2712)</name>
    <name type="common">Cryptophyte</name>
    <dbReference type="NCBI Taxonomy" id="905079"/>
    <lineage>
        <taxon>Eukaryota</taxon>
        <taxon>Cryptophyceae</taxon>
        <taxon>Pyrenomonadales</taxon>
        <taxon>Geminigeraceae</taxon>
        <taxon>Guillardia</taxon>
    </lineage>
</organism>
<accession>L1I7I5</accession>
<dbReference type="AlphaFoldDB" id="L1I7I5"/>
<reference evidence="1 3" key="1">
    <citation type="journal article" date="2012" name="Nature">
        <title>Algal genomes reveal evolutionary mosaicism and the fate of nucleomorphs.</title>
        <authorList>
            <consortium name="DOE Joint Genome Institute"/>
            <person name="Curtis B.A."/>
            <person name="Tanifuji G."/>
            <person name="Burki F."/>
            <person name="Gruber A."/>
            <person name="Irimia M."/>
            <person name="Maruyama S."/>
            <person name="Arias M.C."/>
            <person name="Ball S.G."/>
            <person name="Gile G.H."/>
            <person name="Hirakawa Y."/>
            <person name="Hopkins J.F."/>
            <person name="Kuo A."/>
            <person name="Rensing S.A."/>
            <person name="Schmutz J."/>
            <person name="Symeonidi A."/>
            <person name="Elias M."/>
            <person name="Eveleigh R.J."/>
            <person name="Herman E.K."/>
            <person name="Klute M.J."/>
            <person name="Nakayama T."/>
            <person name="Obornik M."/>
            <person name="Reyes-Prieto A."/>
            <person name="Armbrust E.V."/>
            <person name="Aves S.J."/>
            <person name="Beiko R.G."/>
            <person name="Coutinho P."/>
            <person name="Dacks J.B."/>
            <person name="Durnford D.G."/>
            <person name="Fast N.M."/>
            <person name="Green B.R."/>
            <person name="Grisdale C.J."/>
            <person name="Hempel F."/>
            <person name="Henrissat B."/>
            <person name="Hoppner M.P."/>
            <person name="Ishida K."/>
            <person name="Kim E."/>
            <person name="Koreny L."/>
            <person name="Kroth P.G."/>
            <person name="Liu Y."/>
            <person name="Malik S.B."/>
            <person name="Maier U.G."/>
            <person name="McRose D."/>
            <person name="Mock T."/>
            <person name="Neilson J.A."/>
            <person name="Onodera N.T."/>
            <person name="Poole A.M."/>
            <person name="Pritham E.J."/>
            <person name="Richards T.A."/>
            <person name="Rocap G."/>
            <person name="Roy S.W."/>
            <person name="Sarai C."/>
            <person name="Schaack S."/>
            <person name="Shirato S."/>
            <person name="Slamovits C.H."/>
            <person name="Spencer D.F."/>
            <person name="Suzuki S."/>
            <person name="Worden A.Z."/>
            <person name="Zauner S."/>
            <person name="Barry K."/>
            <person name="Bell C."/>
            <person name="Bharti A.K."/>
            <person name="Crow J.A."/>
            <person name="Grimwood J."/>
            <person name="Kramer R."/>
            <person name="Lindquist E."/>
            <person name="Lucas S."/>
            <person name="Salamov A."/>
            <person name="McFadden G.I."/>
            <person name="Lane C.E."/>
            <person name="Keeling P.J."/>
            <person name="Gray M.W."/>
            <person name="Grigoriev I.V."/>
            <person name="Archibald J.M."/>
        </authorList>
    </citation>
    <scope>NUCLEOTIDE SEQUENCE</scope>
    <source>
        <strain evidence="1 3">CCMP2712</strain>
    </source>
</reference>